<dbReference type="OrthoDB" id="9851384at2"/>
<gene>
    <name evidence="3" type="ORF">CKF59_00045</name>
</gene>
<feature type="transmembrane region" description="Helical" evidence="2">
    <location>
        <begin position="20"/>
        <end position="46"/>
    </location>
</feature>
<keyword evidence="4" id="KW-1185">Reference proteome</keyword>
<organism evidence="3 4">
    <name type="scientific">Psittacicella gerlachiana</name>
    <dbReference type="NCBI Taxonomy" id="2028574"/>
    <lineage>
        <taxon>Bacteria</taxon>
        <taxon>Pseudomonadati</taxon>
        <taxon>Pseudomonadota</taxon>
        <taxon>Gammaproteobacteria</taxon>
        <taxon>Pasteurellales</taxon>
        <taxon>Psittacicellaceae</taxon>
        <taxon>Psittacicella</taxon>
    </lineage>
</organism>
<feature type="compositionally biased region" description="Basic and acidic residues" evidence="1">
    <location>
        <begin position="271"/>
        <end position="296"/>
    </location>
</feature>
<reference evidence="3 4" key="1">
    <citation type="submission" date="2017-08" db="EMBL/GenBank/DDBJ databases">
        <title>Reclassification of Bisgaard taxon 37 and 44.</title>
        <authorList>
            <person name="Christensen H."/>
        </authorList>
    </citation>
    <scope>NUCLEOTIDE SEQUENCE [LARGE SCALE GENOMIC DNA]</scope>
    <source>
        <strain evidence="3 4">EEAB3T1</strain>
    </source>
</reference>
<dbReference type="RefSeq" id="WP_119533941.1">
    <property type="nucleotide sequence ID" value="NZ_NRJF01000001.1"/>
</dbReference>
<keyword evidence="2" id="KW-1133">Transmembrane helix</keyword>
<keyword evidence="2" id="KW-0812">Transmembrane</keyword>
<feature type="transmembrane region" description="Helical" evidence="2">
    <location>
        <begin position="156"/>
        <end position="188"/>
    </location>
</feature>
<evidence type="ECO:0000313" key="3">
    <source>
        <dbReference type="EMBL" id="RIY38925.1"/>
    </source>
</evidence>
<evidence type="ECO:0000256" key="1">
    <source>
        <dbReference type="SAM" id="MobiDB-lite"/>
    </source>
</evidence>
<feature type="compositionally biased region" description="Low complexity" evidence="1">
    <location>
        <begin position="331"/>
        <end position="351"/>
    </location>
</feature>
<proteinExistence type="predicted"/>
<feature type="transmembrane region" description="Helical" evidence="2">
    <location>
        <begin position="234"/>
        <end position="257"/>
    </location>
</feature>
<keyword evidence="2" id="KW-0472">Membrane</keyword>
<feature type="region of interest" description="Disordered" evidence="1">
    <location>
        <begin position="271"/>
        <end position="414"/>
    </location>
</feature>
<comment type="caution">
    <text evidence="3">The sequence shown here is derived from an EMBL/GenBank/DDBJ whole genome shotgun (WGS) entry which is preliminary data.</text>
</comment>
<feature type="compositionally biased region" description="Basic and acidic residues" evidence="1">
    <location>
        <begin position="305"/>
        <end position="319"/>
    </location>
</feature>
<evidence type="ECO:0000313" key="4">
    <source>
        <dbReference type="Proteomes" id="UP000265964"/>
    </source>
</evidence>
<sequence>MNKSPLCTKVSDFIKNNRQLLLGFSLFTLVFFKLYLPVFFLPIVYFHLLNKLNPQYNPTTNEHRQYYWSFLVVSFIQLIIVAIGISLALLIADFAGFVGVILALIIGYITSYVLINTQTAYVYLFLNDVTILQALTESRELYNKLPAKDKKRQLTFFSFGFFALGLLSLFCLNALFIFLASFLLFALVSFTAFLSQAKPQDLEQEDNNTSSCNCKENVADLFEKALDPQTYVNLLFWVVKVIFDTIAGIFQTIYAVYGDFKEAFVYTEDKVESTNNEKETSATSEEKSNSEEKATAEENLNLTQENKKEKVVEEGKVEANESTNNDLTSPQTEASEEAQTSSEKQTSEETQVQASLEEQPSPEDKTSEDTTVAKADEQSSEVAQANQEQTQENQDTLNEYVAPFVPEQQDKEQK</sequence>
<name>A0A3A1YMM7_9GAMM</name>
<dbReference type="Proteomes" id="UP000265964">
    <property type="component" value="Unassembled WGS sequence"/>
</dbReference>
<dbReference type="AlphaFoldDB" id="A0A3A1YMM7"/>
<feature type="transmembrane region" description="Helical" evidence="2">
    <location>
        <begin position="94"/>
        <end position="114"/>
    </location>
</feature>
<feature type="compositionally biased region" description="Low complexity" evidence="1">
    <location>
        <begin position="383"/>
        <end position="396"/>
    </location>
</feature>
<dbReference type="EMBL" id="NRJF01000001">
    <property type="protein sequence ID" value="RIY38925.1"/>
    <property type="molecule type" value="Genomic_DNA"/>
</dbReference>
<protein>
    <submittedName>
        <fullName evidence="3">Uncharacterized protein</fullName>
    </submittedName>
</protein>
<accession>A0A3A1YMM7</accession>
<feature type="transmembrane region" description="Helical" evidence="2">
    <location>
        <begin position="66"/>
        <end position="87"/>
    </location>
</feature>
<evidence type="ECO:0000256" key="2">
    <source>
        <dbReference type="SAM" id="Phobius"/>
    </source>
</evidence>